<protein>
    <submittedName>
        <fullName evidence="2">Cupin</fullName>
    </submittedName>
</protein>
<feature type="domain" description="Cupin type-2" evidence="1">
    <location>
        <begin position="34"/>
        <end position="100"/>
    </location>
</feature>
<gene>
    <name evidence="2" type="ORF">DC3_43980</name>
</gene>
<evidence type="ECO:0000313" key="3">
    <source>
        <dbReference type="Proteomes" id="UP000321306"/>
    </source>
</evidence>
<evidence type="ECO:0000313" key="2">
    <source>
        <dbReference type="EMBL" id="GEM48763.1"/>
    </source>
</evidence>
<dbReference type="Pfam" id="PF07883">
    <property type="entry name" value="Cupin_2"/>
    <property type="match status" value="1"/>
</dbReference>
<dbReference type="InterPro" id="IPR014710">
    <property type="entry name" value="RmlC-like_jellyroll"/>
</dbReference>
<dbReference type="OrthoDB" id="9806121at2"/>
<dbReference type="InterPro" id="IPR011051">
    <property type="entry name" value="RmlC_Cupin_sf"/>
</dbReference>
<proteinExistence type="predicted"/>
<dbReference type="RefSeq" id="WP_146888107.1">
    <property type="nucleotide sequence ID" value="NZ_BJXB01000024.1"/>
</dbReference>
<dbReference type="Gene3D" id="2.60.120.10">
    <property type="entry name" value="Jelly Rolls"/>
    <property type="match status" value="1"/>
</dbReference>
<comment type="caution">
    <text evidence="2">The sequence shown here is derived from an EMBL/GenBank/DDBJ whole genome shotgun (WGS) entry which is preliminary data.</text>
</comment>
<sequence>MKVSTFNTEHYLWGNSCDGWKLLTQPGLSVIQEKMPAGTSEVAHYHEKAEQFFFVLSGKLTLRFPDGDVELSIHEGMHVAAQRPHIAMNLSSLDVHFLVISSPSTVGDRVVTADMG</sequence>
<evidence type="ECO:0000259" key="1">
    <source>
        <dbReference type="Pfam" id="PF07883"/>
    </source>
</evidence>
<name>A0A511N7D7_DEIC1</name>
<dbReference type="EMBL" id="BJXB01000024">
    <property type="protein sequence ID" value="GEM48763.1"/>
    <property type="molecule type" value="Genomic_DNA"/>
</dbReference>
<dbReference type="Proteomes" id="UP000321306">
    <property type="component" value="Unassembled WGS sequence"/>
</dbReference>
<reference evidence="2 3" key="1">
    <citation type="submission" date="2019-07" db="EMBL/GenBank/DDBJ databases">
        <title>Whole genome shotgun sequence of Deinococcus cellulosilyticus NBRC 106333.</title>
        <authorList>
            <person name="Hosoyama A."/>
            <person name="Uohara A."/>
            <person name="Ohji S."/>
            <person name="Ichikawa N."/>
        </authorList>
    </citation>
    <scope>NUCLEOTIDE SEQUENCE [LARGE SCALE GENOMIC DNA]</scope>
    <source>
        <strain evidence="2 3">NBRC 106333</strain>
    </source>
</reference>
<organism evidence="2 3">
    <name type="scientific">Deinococcus cellulosilyticus (strain DSM 18568 / NBRC 106333 / KACC 11606 / 5516J-15)</name>
    <dbReference type="NCBI Taxonomy" id="1223518"/>
    <lineage>
        <taxon>Bacteria</taxon>
        <taxon>Thermotogati</taxon>
        <taxon>Deinococcota</taxon>
        <taxon>Deinococci</taxon>
        <taxon>Deinococcales</taxon>
        <taxon>Deinococcaceae</taxon>
        <taxon>Deinococcus</taxon>
    </lineage>
</organism>
<accession>A0A511N7D7</accession>
<dbReference type="AlphaFoldDB" id="A0A511N7D7"/>
<dbReference type="InterPro" id="IPR013096">
    <property type="entry name" value="Cupin_2"/>
</dbReference>
<dbReference type="SUPFAM" id="SSF51182">
    <property type="entry name" value="RmlC-like cupins"/>
    <property type="match status" value="1"/>
</dbReference>
<keyword evidence="3" id="KW-1185">Reference proteome</keyword>